<feature type="non-terminal residue" evidence="1">
    <location>
        <position position="1"/>
    </location>
</feature>
<name>X1UN55_9ZZZZ</name>
<accession>X1UN55</accession>
<dbReference type="EMBL" id="BARW01037892">
    <property type="protein sequence ID" value="GAJ18908.1"/>
    <property type="molecule type" value="Genomic_DNA"/>
</dbReference>
<comment type="caution">
    <text evidence="1">The sequence shown here is derived from an EMBL/GenBank/DDBJ whole genome shotgun (WGS) entry which is preliminary data.</text>
</comment>
<gene>
    <name evidence="1" type="ORF">S12H4_58366</name>
</gene>
<evidence type="ECO:0000313" key="1">
    <source>
        <dbReference type="EMBL" id="GAJ18908.1"/>
    </source>
</evidence>
<dbReference type="AlphaFoldDB" id="X1UN55"/>
<organism evidence="1">
    <name type="scientific">marine sediment metagenome</name>
    <dbReference type="NCBI Taxonomy" id="412755"/>
    <lineage>
        <taxon>unclassified sequences</taxon>
        <taxon>metagenomes</taxon>
        <taxon>ecological metagenomes</taxon>
    </lineage>
</organism>
<sequence>DFYLESLNKFGIVSLDETESSKIKNMLKKFKKIENDPELLKKYVRDEYPVFIATILNAYYTDEVIRPFSFDDMMDIKNKKLTKFLSKCNLDLIDHLTNKKTKFPELILALLESIYSYYYNLRATSLENITKDGYVVVRDLNKLNDDIITGKLAIRPFKGYIISSKQNLHDYPFIIEYNSNFYYL</sequence>
<proteinExistence type="predicted"/>
<reference evidence="1" key="1">
    <citation type="journal article" date="2014" name="Front. Microbiol.">
        <title>High frequency of phylogenetically diverse reductive dehalogenase-homologous genes in deep subseafloor sedimentary metagenomes.</title>
        <authorList>
            <person name="Kawai M."/>
            <person name="Futagami T."/>
            <person name="Toyoda A."/>
            <person name="Takaki Y."/>
            <person name="Nishi S."/>
            <person name="Hori S."/>
            <person name="Arai W."/>
            <person name="Tsubouchi T."/>
            <person name="Morono Y."/>
            <person name="Uchiyama I."/>
            <person name="Ito T."/>
            <person name="Fujiyama A."/>
            <person name="Inagaki F."/>
            <person name="Takami H."/>
        </authorList>
    </citation>
    <scope>NUCLEOTIDE SEQUENCE</scope>
    <source>
        <strain evidence="1">Expedition CK06-06</strain>
    </source>
</reference>
<feature type="non-terminal residue" evidence="1">
    <location>
        <position position="184"/>
    </location>
</feature>
<protein>
    <submittedName>
        <fullName evidence="1">Uncharacterized protein</fullName>
    </submittedName>
</protein>